<dbReference type="Proteomes" id="UP001530377">
    <property type="component" value="Unassembled WGS sequence"/>
</dbReference>
<protein>
    <recommendedName>
        <fullName evidence="3">Glycosyltransferase 2-like domain-containing protein</fullName>
    </recommendedName>
</protein>
<dbReference type="AlphaFoldDB" id="A0ABD3RB50"/>
<dbReference type="CDD" id="cd00761">
    <property type="entry name" value="Glyco_tranf_GTA_type"/>
    <property type="match status" value="1"/>
</dbReference>
<evidence type="ECO:0000313" key="1">
    <source>
        <dbReference type="EMBL" id="KAL3810249.1"/>
    </source>
</evidence>
<gene>
    <name evidence="1" type="ORF">ACHAXA_008739</name>
</gene>
<comment type="caution">
    <text evidence="1">The sequence shown here is derived from an EMBL/GenBank/DDBJ whole genome shotgun (WGS) entry which is preliminary data.</text>
</comment>
<organism evidence="1 2">
    <name type="scientific">Cyclostephanos tholiformis</name>
    <dbReference type="NCBI Taxonomy" id="382380"/>
    <lineage>
        <taxon>Eukaryota</taxon>
        <taxon>Sar</taxon>
        <taxon>Stramenopiles</taxon>
        <taxon>Ochrophyta</taxon>
        <taxon>Bacillariophyta</taxon>
        <taxon>Coscinodiscophyceae</taxon>
        <taxon>Thalassiosirophycidae</taxon>
        <taxon>Stephanodiscales</taxon>
        <taxon>Stephanodiscaceae</taxon>
        <taxon>Cyclostephanos</taxon>
    </lineage>
</organism>
<evidence type="ECO:0008006" key="3">
    <source>
        <dbReference type="Google" id="ProtNLM"/>
    </source>
</evidence>
<evidence type="ECO:0000313" key="2">
    <source>
        <dbReference type="Proteomes" id="UP001530377"/>
    </source>
</evidence>
<keyword evidence="2" id="KW-1185">Reference proteome</keyword>
<proteinExistence type="predicted"/>
<reference evidence="1 2" key="1">
    <citation type="submission" date="2024-10" db="EMBL/GenBank/DDBJ databases">
        <title>Updated reference genomes for cyclostephanoid diatoms.</title>
        <authorList>
            <person name="Roberts W.R."/>
            <person name="Alverson A.J."/>
        </authorList>
    </citation>
    <scope>NUCLEOTIDE SEQUENCE [LARGE SCALE GENOMIC DNA]</scope>
    <source>
        <strain evidence="1 2">AJA228-03</strain>
    </source>
</reference>
<dbReference type="InterPro" id="IPR029044">
    <property type="entry name" value="Nucleotide-diphossugar_trans"/>
</dbReference>
<dbReference type="SUPFAM" id="SSF53448">
    <property type="entry name" value="Nucleotide-diphospho-sugar transferases"/>
    <property type="match status" value="1"/>
</dbReference>
<dbReference type="EMBL" id="JALLPB020000343">
    <property type="protein sequence ID" value="KAL3810249.1"/>
    <property type="molecule type" value="Genomic_DNA"/>
</dbReference>
<sequence length="274" mass="31429">MAELSQEYIHCRTCVVTVTYYPDIHDVRFQVALELCALASRRKITLIVVDDSPDANVRERLQRGSEGYVRVFQQDSDRFAGKGGALRQAIQMARAWLDVADDSSPREAAAICFTEPEKVDLMNHIHLVVMPILAGTSDVTVPLRDDAPFRETYPIEQYHSESFGNMHFDLLAKQIEGFRTEGARKLDWLFGPFALNSRLADAWLSYDGNSWDAQMVPYVRGVRRHNWRITSVPINFRHSREMKEQEEGDPVWTMKRLKQLNVLFDLLGAKELSP</sequence>
<name>A0ABD3RB50_9STRA</name>
<accession>A0ABD3RB50</accession>